<organism evidence="1 2">
    <name type="scientific">Leptospira santarosai serovar Arenal str. MAVJ 401</name>
    <dbReference type="NCBI Taxonomy" id="1049976"/>
    <lineage>
        <taxon>Bacteria</taxon>
        <taxon>Pseudomonadati</taxon>
        <taxon>Spirochaetota</taxon>
        <taxon>Spirochaetia</taxon>
        <taxon>Leptospirales</taxon>
        <taxon>Leptospiraceae</taxon>
        <taxon>Leptospira</taxon>
    </lineage>
</organism>
<proteinExistence type="predicted"/>
<comment type="caution">
    <text evidence="1">The sequence shown here is derived from an EMBL/GenBank/DDBJ whole genome shotgun (WGS) entry which is preliminary data.</text>
</comment>
<gene>
    <name evidence="1" type="ORF">LEP1GSC063_2663</name>
</gene>
<protein>
    <submittedName>
        <fullName evidence="1">Uncharacterized protein</fullName>
    </submittedName>
</protein>
<evidence type="ECO:0000313" key="2">
    <source>
        <dbReference type="Proteomes" id="UP000012106"/>
    </source>
</evidence>
<dbReference type="EMBL" id="AHMU02000012">
    <property type="protein sequence ID" value="EMN23186.1"/>
    <property type="molecule type" value="Genomic_DNA"/>
</dbReference>
<sequence length="76" mass="8802">MAPNEFTDLESAWSYIERRLLIYRSEMPKELFEAVQGRLNSSLALKGSITNQETYELLNILNNIDFESNDSKENAE</sequence>
<name>M6JN83_9LEPT</name>
<dbReference type="AlphaFoldDB" id="M6JN83"/>
<accession>M6JN83</accession>
<evidence type="ECO:0000313" key="1">
    <source>
        <dbReference type="EMBL" id="EMN23186.1"/>
    </source>
</evidence>
<dbReference type="Proteomes" id="UP000012106">
    <property type="component" value="Unassembled WGS sequence"/>
</dbReference>
<reference evidence="1 2" key="1">
    <citation type="submission" date="2013-01" db="EMBL/GenBank/DDBJ databases">
        <authorList>
            <person name="Harkins D.M."/>
            <person name="Durkin A.S."/>
            <person name="Brinkac L.M."/>
            <person name="Haft D.H."/>
            <person name="Selengut J.D."/>
            <person name="Sanka R."/>
            <person name="DePew J."/>
            <person name="Purushe J."/>
            <person name="Hartskeerl R.A."/>
            <person name="Ahmed A."/>
            <person name="van der Linden H."/>
            <person name="Goris M.G.A."/>
            <person name="Vinetz J.M."/>
            <person name="Sutton G.G."/>
            <person name="Nierman W.C."/>
            <person name="Fouts D.E."/>
        </authorList>
    </citation>
    <scope>NUCLEOTIDE SEQUENCE [LARGE SCALE GENOMIC DNA]</scope>
    <source>
        <strain evidence="1 2">MAVJ 401</strain>
    </source>
</reference>